<protein>
    <submittedName>
        <fullName evidence="2">Uncharacterized protein</fullName>
    </submittedName>
</protein>
<reference evidence="2 3" key="1">
    <citation type="journal article" date="2020" name="G3 (Bethesda)">
        <title>Improved Reference Genome for Cyclotella cryptica CCMP332, a Model for Cell Wall Morphogenesis, Salinity Adaptation, and Lipid Production in Diatoms (Bacillariophyta).</title>
        <authorList>
            <person name="Roberts W.R."/>
            <person name="Downey K.M."/>
            <person name="Ruck E.C."/>
            <person name="Traller J.C."/>
            <person name="Alverson A.J."/>
        </authorList>
    </citation>
    <scope>NUCLEOTIDE SEQUENCE [LARGE SCALE GENOMIC DNA]</scope>
    <source>
        <strain evidence="2 3">CCMP332</strain>
    </source>
</reference>
<keyword evidence="3" id="KW-1185">Reference proteome</keyword>
<evidence type="ECO:0000313" key="3">
    <source>
        <dbReference type="Proteomes" id="UP001516023"/>
    </source>
</evidence>
<dbReference type="Proteomes" id="UP001516023">
    <property type="component" value="Unassembled WGS sequence"/>
</dbReference>
<evidence type="ECO:0000313" key="2">
    <source>
        <dbReference type="EMBL" id="KAL3795068.1"/>
    </source>
</evidence>
<dbReference type="EMBL" id="JABMIG020000075">
    <property type="protein sequence ID" value="KAL3795068.1"/>
    <property type="molecule type" value="Genomic_DNA"/>
</dbReference>
<feature type="region of interest" description="Disordered" evidence="1">
    <location>
        <begin position="1"/>
        <end position="35"/>
    </location>
</feature>
<name>A0ABD3Q3K7_9STRA</name>
<gene>
    <name evidence="2" type="ORF">HJC23_006389</name>
</gene>
<feature type="compositionally biased region" description="Basic and acidic residues" evidence="1">
    <location>
        <begin position="21"/>
        <end position="35"/>
    </location>
</feature>
<comment type="caution">
    <text evidence="2">The sequence shown here is derived from an EMBL/GenBank/DDBJ whole genome shotgun (WGS) entry which is preliminary data.</text>
</comment>
<accession>A0ABD3Q3K7</accession>
<sequence>MDPSHVHALTPYSEAQGNNMSHRDRGSDGHDMVHDAKSTPMSIATISSGFEKGDFLVREEKGQRVYFDFFEEAFNYIAYKGYIRMPKEDEREWMDTMNAVHASVKGGMKYNTGKLLMVLYRPIEMEKE</sequence>
<dbReference type="AlphaFoldDB" id="A0ABD3Q3K7"/>
<proteinExistence type="predicted"/>
<evidence type="ECO:0000256" key="1">
    <source>
        <dbReference type="SAM" id="MobiDB-lite"/>
    </source>
</evidence>
<organism evidence="2 3">
    <name type="scientific">Cyclotella cryptica</name>
    <dbReference type="NCBI Taxonomy" id="29204"/>
    <lineage>
        <taxon>Eukaryota</taxon>
        <taxon>Sar</taxon>
        <taxon>Stramenopiles</taxon>
        <taxon>Ochrophyta</taxon>
        <taxon>Bacillariophyta</taxon>
        <taxon>Coscinodiscophyceae</taxon>
        <taxon>Thalassiosirophycidae</taxon>
        <taxon>Stephanodiscales</taxon>
        <taxon>Stephanodiscaceae</taxon>
        <taxon>Cyclotella</taxon>
    </lineage>
</organism>